<dbReference type="PANTHER" id="PTHR23088:SF27">
    <property type="entry name" value="DEAMINATED GLUTATHIONE AMIDASE"/>
    <property type="match status" value="1"/>
</dbReference>
<sequence length="265" mass="28425">MNTVAAVQMISSPSVQQNIAAARRLIGQAAATGACLVTLPEYWAIMGQSDSDKVAHAEQPGSGPIQDFMAQMAREHGVWLIGGTLPLASGQDGKVLNTTLVYDPQGRPAGRYDKIHLFGFTRGGESYDESRTIVPGAAVGSFEAPFGRVGLSVCYDLRFPELYRAMGACALIVVPAAFTHTTGLAHWEVLLRARAIENQCYVLAAAQGGLHPNGRRTWGHSMLIDPWGEIKAMLPEGEGVVSGDIDPLFLASVRESLPALRHRTM</sequence>
<reference evidence="3 4" key="1">
    <citation type="submission" date="2022-10" db="EMBL/GenBank/DDBJ databases">
        <title>Janthinobacterium sp. hw3 Genome sequencing.</title>
        <authorList>
            <person name="Park S."/>
        </authorList>
    </citation>
    <scope>NUCLEOTIDE SEQUENCE [LARGE SCALE GENOMIC DNA]</scope>
    <source>
        <strain evidence="4">hw3</strain>
    </source>
</reference>
<dbReference type="Pfam" id="PF00795">
    <property type="entry name" value="CN_hydrolase"/>
    <property type="match status" value="1"/>
</dbReference>
<organism evidence="3 4">
    <name type="scientific">Janthinobacterium fluminis</name>
    <dbReference type="NCBI Taxonomy" id="2987524"/>
    <lineage>
        <taxon>Bacteria</taxon>
        <taxon>Pseudomonadati</taxon>
        <taxon>Pseudomonadota</taxon>
        <taxon>Betaproteobacteria</taxon>
        <taxon>Burkholderiales</taxon>
        <taxon>Oxalobacteraceae</taxon>
        <taxon>Janthinobacterium</taxon>
    </lineage>
</organism>
<comment type="caution">
    <text evidence="3">The sequence shown here is derived from an EMBL/GenBank/DDBJ whole genome shotgun (WGS) entry which is preliminary data.</text>
</comment>
<dbReference type="InterPro" id="IPR045254">
    <property type="entry name" value="Nit1/2_C-N_Hydrolase"/>
</dbReference>
<name>A0ABT5JX07_9BURK</name>
<accession>A0ABT5JX07</accession>
<feature type="domain" description="CN hydrolase" evidence="2">
    <location>
        <begin position="2"/>
        <end position="247"/>
    </location>
</feature>
<dbReference type="PROSITE" id="PS50263">
    <property type="entry name" value="CN_HYDROLASE"/>
    <property type="match status" value="1"/>
</dbReference>
<evidence type="ECO:0000259" key="2">
    <source>
        <dbReference type="PROSITE" id="PS50263"/>
    </source>
</evidence>
<dbReference type="PANTHER" id="PTHR23088">
    <property type="entry name" value="NITRILASE-RELATED"/>
    <property type="match status" value="1"/>
</dbReference>
<keyword evidence="4" id="KW-1185">Reference proteome</keyword>
<dbReference type="RefSeq" id="WP_273669945.1">
    <property type="nucleotide sequence ID" value="NZ_JAQQXR010000002.1"/>
</dbReference>
<dbReference type="CDD" id="cd07572">
    <property type="entry name" value="nit"/>
    <property type="match status" value="1"/>
</dbReference>
<evidence type="ECO:0000256" key="1">
    <source>
        <dbReference type="ARBA" id="ARBA00022801"/>
    </source>
</evidence>
<dbReference type="SUPFAM" id="SSF56317">
    <property type="entry name" value="Carbon-nitrogen hydrolase"/>
    <property type="match status" value="1"/>
</dbReference>
<dbReference type="Proteomes" id="UP001221208">
    <property type="component" value="Unassembled WGS sequence"/>
</dbReference>
<proteinExistence type="predicted"/>
<evidence type="ECO:0000313" key="3">
    <source>
        <dbReference type="EMBL" id="MDC8757263.1"/>
    </source>
</evidence>
<dbReference type="GO" id="GO:0016787">
    <property type="term" value="F:hydrolase activity"/>
    <property type="evidence" value="ECO:0007669"/>
    <property type="project" value="UniProtKB-KW"/>
</dbReference>
<dbReference type="InterPro" id="IPR003010">
    <property type="entry name" value="C-N_Hydrolase"/>
</dbReference>
<dbReference type="EMBL" id="JAQQXR010000002">
    <property type="protein sequence ID" value="MDC8757263.1"/>
    <property type="molecule type" value="Genomic_DNA"/>
</dbReference>
<protein>
    <submittedName>
        <fullName evidence="3">Carbon-nitrogen hydrolase family protein</fullName>
    </submittedName>
</protein>
<dbReference type="Gene3D" id="3.60.110.10">
    <property type="entry name" value="Carbon-nitrogen hydrolase"/>
    <property type="match status" value="1"/>
</dbReference>
<evidence type="ECO:0000313" key="4">
    <source>
        <dbReference type="Proteomes" id="UP001221208"/>
    </source>
</evidence>
<dbReference type="InterPro" id="IPR036526">
    <property type="entry name" value="C-N_Hydrolase_sf"/>
</dbReference>
<keyword evidence="1 3" id="KW-0378">Hydrolase</keyword>
<gene>
    <name evidence="3" type="ORF">OIK44_06635</name>
</gene>